<comment type="similarity">
    <text evidence="2">Belongs to the FlgN family.</text>
</comment>
<dbReference type="InterPro" id="IPR007809">
    <property type="entry name" value="FlgN-like"/>
</dbReference>
<evidence type="ECO:0000313" key="5">
    <source>
        <dbReference type="Proteomes" id="UP000482487"/>
    </source>
</evidence>
<dbReference type="GO" id="GO:0044780">
    <property type="term" value="P:bacterial-type flagellum assembly"/>
    <property type="evidence" value="ECO:0007669"/>
    <property type="project" value="InterPro"/>
</dbReference>
<evidence type="ECO:0000256" key="1">
    <source>
        <dbReference type="ARBA" id="ARBA00002397"/>
    </source>
</evidence>
<evidence type="ECO:0000313" key="4">
    <source>
        <dbReference type="EMBL" id="MYL84845.1"/>
    </source>
</evidence>
<reference evidence="4 5" key="1">
    <citation type="submission" date="2020-01" db="EMBL/GenBank/DDBJ databases">
        <title>Genome sequence of Desulfovibrio aerotolerans DSM 16695(T).</title>
        <authorList>
            <person name="Karnachuk O."/>
            <person name="Avakyan M."/>
            <person name="Mardanov A."/>
            <person name="Kadnikov V."/>
            <person name="Ravin N."/>
        </authorList>
    </citation>
    <scope>NUCLEOTIDE SEQUENCE [LARGE SCALE GENOMIC DNA]</scope>
    <source>
        <strain evidence="4 5">DSM 16695</strain>
    </source>
</reference>
<gene>
    <name evidence="4" type="ORF">GTA51_17165</name>
</gene>
<keyword evidence="3" id="KW-1005">Bacterial flagellum biogenesis</keyword>
<sequence>MIERILSNLGRQHGAVRLLEVLLSEEFSHLSERNPGAVASVEFSIQELLRQLAVERRSLQAHYAALDPAAKRLADVIDRFDPASRETAQSLYAAIDTVEQRSAKQATRNYTMALGLYDLTKSSLDNLQKLLIPKKGTYGSRGRMATAASAPGLVSGRF</sequence>
<dbReference type="AlphaFoldDB" id="A0A7C9IN69"/>
<proteinExistence type="inferred from homology"/>
<protein>
    <submittedName>
        <fullName evidence="4">Flagellar biosynthesis protein FlgN</fullName>
    </submittedName>
</protein>
<dbReference type="SUPFAM" id="SSF140566">
    <property type="entry name" value="FlgN-like"/>
    <property type="match status" value="1"/>
</dbReference>
<dbReference type="RefSeq" id="WP_160963245.1">
    <property type="nucleotide sequence ID" value="NZ_WVUD01000044.1"/>
</dbReference>
<accession>A0A7C9IN69</accession>
<keyword evidence="4" id="KW-0282">Flagellum</keyword>
<keyword evidence="4" id="KW-0966">Cell projection</keyword>
<organism evidence="4 5">
    <name type="scientific">Solidesulfovibrio aerotolerans</name>
    <dbReference type="NCBI Taxonomy" id="295255"/>
    <lineage>
        <taxon>Bacteria</taxon>
        <taxon>Pseudomonadati</taxon>
        <taxon>Thermodesulfobacteriota</taxon>
        <taxon>Desulfovibrionia</taxon>
        <taxon>Desulfovibrionales</taxon>
        <taxon>Desulfovibrionaceae</taxon>
        <taxon>Solidesulfovibrio</taxon>
    </lineage>
</organism>
<dbReference type="Proteomes" id="UP000482487">
    <property type="component" value="Unassembled WGS sequence"/>
</dbReference>
<dbReference type="InterPro" id="IPR036679">
    <property type="entry name" value="FlgN-like_sf"/>
</dbReference>
<name>A0A7C9IN69_9BACT</name>
<keyword evidence="5" id="KW-1185">Reference proteome</keyword>
<keyword evidence="4" id="KW-0969">Cilium</keyword>
<evidence type="ECO:0000256" key="2">
    <source>
        <dbReference type="ARBA" id="ARBA00007703"/>
    </source>
</evidence>
<dbReference type="OrthoDB" id="5453528at2"/>
<comment type="caution">
    <text evidence="4">The sequence shown here is derived from an EMBL/GenBank/DDBJ whole genome shotgun (WGS) entry which is preliminary data.</text>
</comment>
<comment type="function">
    <text evidence="1">Required for the efficient initiation of filament assembly.</text>
</comment>
<dbReference type="EMBL" id="WVUD01000044">
    <property type="protein sequence ID" value="MYL84845.1"/>
    <property type="molecule type" value="Genomic_DNA"/>
</dbReference>
<evidence type="ECO:0000256" key="3">
    <source>
        <dbReference type="ARBA" id="ARBA00022795"/>
    </source>
</evidence>
<dbReference type="Pfam" id="PF05130">
    <property type="entry name" value="FlgN"/>
    <property type="match status" value="1"/>
</dbReference>